<sequence length="79" mass="9272">MEVPQKTKYRTIYDPAIPLLGICPDKTIIQKDTCTRMFIAALFTIAKSWKPSKCPFTDEWIKKNGYIYTIEYYTAIKKE</sequence>
<dbReference type="Proteomes" id="UP000694571">
    <property type="component" value="Unplaced"/>
</dbReference>
<dbReference type="Ensembl" id="ENSSSCT00055028639.1">
    <property type="protein sequence ID" value="ENSSSCP00055022818.1"/>
    <property type="gene ID" value="ENSSSCG00055014527.1"/>
</dbReference>
<evidence type="ECO:0000313" key="2">
    <source>
        <dbReference type="Proteomes" id="UP000694726"/>
    </source>
</evidence>
<dbReference type="Ensembl" id="ENSSSCT00035034087.1">
    <property type="protein sequence ID" value="ENSSSCP00035013472.1"/>
    <property type="gene ID" value="ENSSSCG00035025868.1"/>
</dbReference>
<dbReference type="Proteomes" id="UP000694728">
    <property type="component" value="Unplaced"/>
</dbReference>
<dbReference type="Ensembl" id="ENSSSCT00045026134.1">
    <property type="protein sequence ID" value="ENSSSCP00045018048.1"/>
    <property type="gene ID" value="ENSSSCG00045015431.1"/>
</dbReference>
<proteinExistence type="predicted"/>
<dbReference type="Proteomes" id="UP000694722">
    <property type="component" value="Unplaced"/>
</dbReference>
<dbReference type="Ensembl" id="ENSSSCT00015105915.1">
    <property type="protein sequence ID" value="ENSSSCP00015044431.1"/>
    <property type="gene ID" value="ENSSSCG00015078320.1"/>
</dbReference>
<dbReference type="Ensembl" id="ENSSSCT00050091392.1">
    <property type="protein sequence ID" value="ENSSSCP00050039324.1"/>
    <property type="gene ID" value="ENSSSCG00050067049.1"/>
</dbReference>
<dbReference type="Ensembl" id="ENSSSCT00040037762.1">
    <property type="protein sequence ID" value="ENSSSCP00040015733.1"/>
    <property type="gene ID" value="ENSSSCG00040028169.1"/>
</dbReference>
<dbReference type="Ensembl" id="ENSSSCT00065012018.1">
    <property type="protein sequence ID" value="ENSSSCP00065004913.1"/>
    <property type="gene ID" value="ENSSSCG00065009017.1"/>
</dbReference>
<dbReference type="Ensembl" id="ENSSSCT00035034092.1">
    <property type="protein sequence ID" value="ENSSSCP00035013475.1"/>
    <property type="gene ID" value="ENSSSCG00035025868.1"/>
</dbReference>
<dbReference type="Proteomes" id="UP000694727">
    <property type="component" value="Unplaced"/>
</dbReference>
<dbReference type="Proteomes" id="UP000694720">
    <property type="component" value="Unplaced"/>
</dbReference>
<reference evidence="1" key="1">
    <citation type="submission" date="2025-05" db="UniProtKB">
        <authorList>
            <consortium name="Ensembl"/>
        </authorList>
    </citation>
    <scope>IDENTIFICATION</scope>
</reference>
<dbReference type="Ensembl" id="ENSSSCT00025009182.1">
    <property type="protein sequence ID" value="ENSSSCP00025003631.1"/>
    <property type="gene ID" value="ENSSSCG00025006914.1"/>
</dbReference>
<organism evidence="1 2">
    <name type="scientific">Sus scrofa</name>
    <name type="common">Pig</name>
    <dbReference type="NCBI Taxonomy" id="9823"/>
    <lineage>
        <taxon>Eukaryota</taxon>
        <taxon>Metazoa</taxon>
        <taxon>Chordata</taxon>
        <taxon>Craniata</taxon>
        <taxon>Vertebrata</taxon>
        <taxon>Euteleostomi</taxon>
        <taxon>Mammalia</taxon>
        <taxon>Eutheria</taxon>
        <taxon>Laurasiatheria</taxon>
        <taxon>Artiodactyla</taxon>
        <taxon>Suina</taxon>
        <taxon>Suidae</taxon>
        <taxon>Sus</taxon>
    </lineage>
</organism>
<dbReference type="Ensembl" id="ENSSSCT00065012015.1">
    <property type="protein sequence ID" value="ENSSSCP00065004912.1"/>
    <property type="gene ID" value="ENSSSCG00065009017.1"/>
</dbReference>
<dbReference type="Ensembl" id="ENSSSCT00030090262.1">
    <property type="protein sequence ID" value="ENSSSCP00030041594.1"/>
    <property type="gene ID" value="ENSSSCG00030064588.1"/>
</dbReference>
<dbReference type="Proteomes" id="UP000694570">
    <property type="component" value="Unplaced"/>
</dbReference>
<dbReference type="Proteomes" id="UP000694724">
    <property type="component" value="Unplaced"/>
</dbReference>
<evidence type="ECO:0000313" key="1">
    <source>
        <dbReference type="Ensembl" id="ENSSSCP00015044431.1"/>
    </source>
</evidence>
<dbReference type="Ensembl" id="ENSSSCT00025009178.1">
    <property type="protein sequence ID" value="ENSSSCP00025003628.1"/>
    <property type="gene ID" value="ENSSSCG00025006914.1"/>
</dbReference>
<dbReference type="AlphaFoldDB" id="A0A8D0Q8X6"/>
<dbReference type="Ensembl" id="ENSSSCT00040037740.1">
    <property type="protein sequence ID" value="ENSSSCP00040015724.1"/>
    <property type="gene ID" value="ENSSSCG00040028169.1"/>
</dbReference>
<name>A0A8D0Q8X6_PIG</name>
<dbReference type="Proteomes" id="UP000694725">
    <property type="component" value="Unplaced"/>
</dbReference>
<dbReference type="Proteomes" id="UP000694726">
    <property type="component" value="Unplaced"/>
</dbReference>
<dbReference type="Ensembl" id="ENSSSCT00055028615.1">
    <property type="protein sequence ID" value="ENSSSCP00055022800.1"/>
    <property type="gene ID" value="ENSSSCG00055014527.1"/>
</dbReference>
<protein>
    <submittedName>
        <fullName evidence="1">Uncharacterized protein</fullName>
    </submittedName>
</protein>
<dbReference type="Ensembl" id="ENSSSCT00045026159.1">
    <property type="protein sequence ID" value="ENSSSCP00045018065.1"/>
    <property type="gene ID" value="ENSSSCG00045015431.1"/>
</dbReference>
<accession>A0A8D0Q8X6</accession>